<sequence length="112" mass="12137">MSKLSNLDLVLDEMITAGQKMIEAVTALREMFSETATPEKVTEAPTKEVAPEPEVKKYTFQEVRGIMASISGKGKKAEAKALLTKYGASRLSEVKEADYAALVTEAEVILNG</sequence>
<accession>A0ABT0VFS4</accession>
<comment type="caution">
    <text evidence="1">The sequence shown here is derived from an EMBL/GenBank/DDBJ whole genome shotgun (WGS) entry which is preliminary data.</text>
</comment>
<organism evidence="1 2">
    <name type="scientific">Periweissella beninensis</name>
    <dbReference type="NCBI Taxonomy" id="504936"/>
    <lineage>
        <taxon>Bacteria</taxon>
        <taxon>Bacillati</taxon>
        <taxon>Bacillota</taxon>
        <taxon>Bacilli</taxon>
        <taxon>Lactobacillales</taxon>
        <taxon>Lactobacillaceae</taxon>
        <taxon>Periweissella</taxon>
    </lineage>
</organism>
<protein>
    <submittedName>
        <fullName evidence="1">rRNA biogenesis protein rrp5</fullName>
    </submittedName>
</protein>
<proteinExistence type="predicted"/>
<dbReference type="RefSeq" id="WP_205143131.1">
    <property type="nucleotide sequence ID" value="NZ_JAFBDN010000003.1"/>
</dbReference>
<reference evidence="1" key="1">
    <citation type="submission" date="2021-04" db="EMBL/GenBank/DDBJ databases">
        <title>Taxonomic assessment of Weissella genus.</title>
        <authorList>
            <person name="Fanelli F."/>
            <person name="Chieffi D."/>
            <person name="Dell'Aquila A."/>
            <person name="Gyu-Sung C."/>
            <person name="Franz C.M.A.P."/>
            <person name="Fusco V."/>
        </authorList>
    </citation>
    <scope>NUCLEOTIDE SEQUENCE</scope>
    <source>
        <strain evidence="1">LMG 25373</strain>
    </source>
</reference>
<name>A0ABT0VFS4_9LACO</name>
<evidence type="ECO:0000313" key="2">
    <source>
        <dbReference type="Proteomes" id="UP001057481"/>
    </source>
</evidence>
<keyword evidence="2" id="KW-1185">Reference proteome</keyword>
<dbReference type="EMBL" id="JAGMVS010000038">
    <property type="protein sequence ID" value="MCM2436686.1"/>
    <property type="molecule type" value="Genomic_DNA"/>
</dbReference>
<gene>
    <name evidence="1" type="ORF">KAK10_01910</name>
</gene>
<evidence type="ECO:0000313" key="1">
    <source>
        <dbReference type="EMBL" id="MCM2436686.1"/>
    </source>
</evidence>
<dbReference type="Proteomes" id="UP001057481">
    <property type="component" value="Unassembled WGS sequence"/>
</dbReference>